<evidence type="ECO:0000313" key="2">
    <source>
        <dbReference type="Proteomes" id="UP000045782"/>
    </source>
</evidence>
<organism evidence="1 2">
    <name type="scientific">Mycobacteroides abscessus</name>
    <dbReference type="NCBI Taxonomy" id="36809"/>
    <lineage>
        <taxon>Bacteria</taxon>
        <taxon>Bacillati</taxon>
        <taxon>Actinomycetota</taxon>
        <taxon>Actinomycetes</taxon>
        <taxon>Mycobacteriales</taxon>
        <taxon>Mycobacteriaceae</taxon>
        <taxon>Mycobacteroides</taxon>
    </lineage>
</organism>
<evidence type="ECO:0000313" key="1">
    <source>
        <dbReference type="EMBL" id="CPV36282.1"/>
    </source>
</evidence>
<reference evidence="1 2" key="1">
    <citation type="submission" date="2015-03" db="EMBL/GenBank/DDBJ databases">
        <authorList>
            <person name="Murphy D."/>
        </authorList>
    </citation>
    <scope>NUCLEOTIDE SEQUENCE [LARGE SCALE GENOMIC DNA]</scope>
    <source>
        <strain evidence="1 2">PAP088</strain>
    </source>
</reference>
<protein>
    <submittedName>
        <fullName evidence="1">Uncharacterized protein</fullName>
    </submittedName>
</protein>
<name>A0A0U0ZGJ6_9MYCO</name>
<sequence>MQAHKAHSHRRQIAAVLVGALLALTVLHCIPVAAAAITTDRSPRTMMASHADQRVHPSLAAADSAMHCPAIGSVLTAGNGEHRLLSPVSGPGGVVMQQHYMLDTPAGRAPPHQPSRPPGVAGGRALLQQLCVNRR</sequence>
<accession>A0A0U0ZGJ6</accession>
<gene>
    <name evidence="1" type="ORF">ERS075579_00762</name>
</gene>
<dbReference type="RefSeq" id="WP_207195053.1">
    <property type="nucleotide sequence ID" value="NZ_JAAZWG010000003.1"/>
</dbReference>
<dbReference type="EMBL" id="CSWP01000001">
    <property type="protein sequence ID" value="CPV36282.1"/>
    <property type="molecule type" value="Genomic_DNA"/>
</dbReference>
<dbReference type="AlphaFoldDB" id="A0A0U0ZGJ6"/>
<dbReference type="Proteomes" id="UP000045782">
    <property type="component" value="Unassembled WGS sequence"/>
</dbReference>
<proteinExistence type="predicted"/>